<dbReference type="SUPFAM" id="SSF56645">
    <property type="entry name" value="Acyl-CoA dehydrogenase NM domain-like"/>
    <property type="match status" value="1"/>
</dbReference>
<dbReference type="PANTHER" id="PTHR43884:SF20">
    <property type="entry name" value="ACYL-COA DEHYDROGENASE FADE28"/>
    <property type="match status" value="1"/>
</dbReference>
<dbReference type="PANTHER" id="PTHR43884">
    <property type="entry name" value="ACYL-COA DEHYDROGENASE"/>
    <property type="match status" value="1"/>
</dbReference>
<evidence type="ECO:0000313" key="11">
    <source>
        <dbReference type="Proteomes" id="UP000295399"/>
    </source>
</evidence>
<dbReference type="Gene3D" id="2.40.110.10">
    <property type="entry name" value="Butyryl-CoA Dehydrogenase, subunit A, domain 2"/>
    <property type="match status" value="1"/>
</dbReference>
<evidence type="ECO:0000259" key="9">
    <source>
        <dbReference type="Pfam" id="PF02771"/>
    </source>
</evidence>
<dbReference type="Pfam" id="PF02770">
    <property type="entry name" value="Acyl-CoA_dh_M"/>
    <property type="match status" value="1"/>
</dbReference>
<dbReference type="CDD" id="cd00567">
    <property type="entry name" value="ACAD"/>
    <property type="match status" value="1"/>
</dbReference>
<dbReference type="Proteomes" id="UP000295399">
    <property type="component" value="Unassembled WGS sequence"/>
</dbReference>
<dbReference type="Gene3D" id="1.10.540.10">
    <property type="entry name" value="Acyl-CoA dehydrogenase/oxidase, N-terminal domain"/>
    <property type="match status" value="1"/>
</dbReference>
<name>A0A4R2PUQ7_RHOSA</name>
<dbReference type="InterPro" id="IPR037069">
    <property type="entry name" value="AcylCoA_DH/ox_N_sf"/>
</dbReference>
<keyword evidence="4 6" id="KW-0274">FAD</keyword>
<dbReference type="InterPro" id="IPR009075">
    <property type="entry name" value="AcylCo_DH/oxidase_C"/>
</dbReference>
<comment type="cofactor">
    <cofactor evidence="1 6">
        <name>FAD</name>
        <dbReference type="ChEBI" id="CHEBI:57692"/>
    </cofactor>
</comment>
<dbReference type="RefSeq" id="WP_132707555.1">
    <property type="nucleotide sequence ID" value="NZ_JACIGF010000002.1"/>
</dbReference>
<feature type="domain" description="Acyl-CoA dehydrogenase/oxidase N-terminal" evidence="9">
    <location>
        <begin position="6"/>
        <end position="118"/>
    </location>
</feature>
<dbReference type="SUPFAM" id="SSF47203">
    <property type="entry name" value="Acyl-CoA dehydrogenase C-terminal domain-like"/>
    <property type="match status" value="1"/>
</dbReference>
<dbReference type="InterPro" id="IPR009100">
    <property type="entry name" value="AcylCoA_DH/oxidase_NM_dom_sf"/>
</dbReference>
<dbReference type="GO" id="GO:0003995">
    <property type="term" value="F:acyl-CoA dehydrogenase activity"/>
    <property type="evidence" value="ECO:0007669"/>
    <property type="project" value="TreeGrafter"/>
</dbReference>
<comment type="similarity">
    <text evidence="2 6">Belongs to the acyl-CoA dehydrogenase family.</text>
</comment>
<protein>
    <submittedName>
        <fullName evidence="10">Alkylation response protein AidB-like acyl-CoA dehydrogenase</fullName>
    </submittedName>
</protein>
<evidence type="ECO:0000256" key="3">
    <source>
        <dbReference type="ARBA" id="ARBA00022630"/>
    </source>
</evidence>
<evidence type="ECO:0000259" key="7">
    <source>
        <dbReference type="Pfam" id="PF00441"/>
    </source>
</evidence>
<feature type="domain" description="Acyl-CoA oxidase/dehydrogenase middle" evidence="8">
    <location>
        <begin position="122"/>
        <end position="208"/>
    </location>
</feature>
<evidence type="ECO:0000256" key="2">
    <source>
        <dbReference type="ARBA" id="ARBA00009347"/>
    </source>
</evidence>
<evidence type="ECO:0000256" key="1">
    <source>
        <dbReference type="ARBA" id="ARBA00001974"/>
    </source>
</evidence>
<accession>A0A4R2PUQ7</accession>
<dbReference type="Pfam" id="PF00441">
    <property type="entry name" value="Acyl-CoA_dh_1"/>
    <property type="match status" value="1"/>
</dbReference>
<keyword evidence="3 6" id="KW-0285">Flavoprotein</keyword>
<reference evidence="10 11" key="1">
    <citation type="submission" date="2019-03" db="EMBL/GenBank/DDBJ databases">
        <title>Genomic Encyclopedia of Type Strains, Phase IV (KMG-IV): sequencing the most valuable type-strain genomes for metagenomic binning, comparative biology and taxonomic classification.</title>
        <authorList>
            <person name="Goeker M."/>
        </authorList>
    </citation>
    <scope>NUCLEOTIDE SEQUENCE [LARGE SCALE GENOMIC DNA]</scope>
    <source>
        <strain evidence="10 11">DSM 2132</strain>
    </source>
</reference>
<sequence>MDFQYSEEQRLLADSAARFVRERYDFETRQRIAMGEAGFSAEHWAQMADQGWLALPFAEADGGLGAGPVEMMIVMEALGRGLVVEPYLPTVVLAGGVVAACGNADQRAALLPAIATGELKAAFAHAEAAARYSPAFTACEARPAEGGGYVLTGAKSVVLGAPLADRLVVLARTGRKPGTAQGLSLFLVDPAADGVVVRGYPTTDGQRAGDVLLDGVRVGADAMLGPRGQGLAVAERVLDAATAMLCAEALGAMDAAVAMTREHLRTRTQFGRPIGDFQVLQHRLVDMTIAAEEARSLTIRAALMLDADEAERRAAVSAAKVTVGDRGRFIAAQAVQLHGGMGVSDDMAVGHYFKRLYMVEQLFGDSAYHRDRWHALQ</sequence>
<evidence type="ECO:0000313" key="10">
    <source>
        <dbReference type="EMBL" id="TCP37901.1"/>
    </source>
</evidence>
<dbReference type="InterPro" id="IPR036250">
    <property type="entry name" value="AcylCo_DH-like_C"/>
</dbReference>
<dbReference type="Gene3D" id="1.20.140.10">
    <property type="entry name" value="Butyryl-CoA Dehydrogenase, subunit A, domain 3"/>
    <property type="match status" value="1"/>
</dbReference>
<dbReference type="InParanoid" id="A0A4R2PUQ7"/>
<evidence type="ECO:0000256" key="4">
    <source>
        <dbReference type="ARBA" id="ARBA00022827"/>
    </source>
</evidence>
<feature type="domain" description="Acyl-CoA dehydrogenase/oxidase C-terminal" evidence="7">
    <location>
        <begin position="228"/>
        <end position="371"/>
    </location>
</feature>
<organism evidence="10 11">
    <name type="scientific">Rhodothalassium salexigens DSM 2132</name>
    <dbReference type="NCBI Taxonomy" id="1188247"/>
    <lineage>
        <taxon>Bacteria</taxon>
        <taxon>Pseudomonadati</taxon>
        <taxon>Pseudomonadota</taxon>
        <taxon>Alphaproteobacteria</taxon>
        <taxon>Rhodothalassiales</taxon>
        <taxon>Rhodothalassiaceae</taxon>
        <taxon>Rhodothalassium</taxon>
    </lineage>
</organism>
<dbReference type="InterPro" id="IPR046373">
    <property type="entry name" value="Acyl-CoA_Oxase/DH_mid-dom_sf"/>
</dbReference>
<proteinExistence type="inferred from homology"/>
<keyword evidence="5 6" id="KW-0560">Oxidoreductase</keyword>
<comment type="caution">
    <text evidence="10">The sequence shown here is derived from an EMBL/GenBank/DDBJ whole genome shotgun (WGS) entry which is preliminary data.</text>
</comment>
<dbReference type="GO" id="GO:0050660">
    <property type="term" value="F:flavin adenine dinucleotide binding"/>
    <property type="evidence" value="ECO:0007669"/>
    <property type="project" value="InterPro"/>
</dbReference>
<dbReference type="InterPro" id="IPR006091">
    <property type="entry name" value="Acyl-CoA_Oxase/DH_mid-dom"/>
</dbReference>
<evidence type="ECO:0000256" key="5">
    <source>
        <dbReference type="ARBA" id="ARBA00023002"/>
    </source>
</evidence>
<dbReference type="Pfam" id="PF02771">
    <property type="entry name" value="Acyl-CoA_dh_N"/>
    <property type="match status" value="1"/>
</dbReference>
<gene>
    <name evidence="10" type="ORF">EV659_102309</name>
</gene>
<dbReference type="OrthoDB" id="7328575at2"/>
<keyword evidence="11" id="KW-1185">Reference proteome</keyword>
<evidence type="ECO:0000256" key="6">
    <source>
        <dbReference type="RuleBase" id="RU362125"/>
    </source>
</evidence>
<dbReference type="AlphaFoldDB" id="A0A4R2PUQ7"/>
<dbReference type="EMBL" id="SLXO01000002">
    <property type="protein sequence ID" value="TCP37901.1"/>
    <property type="molecule type" value="Genomic_DNA"/>
</dbReference>
<dbReference type="InterPro" id="IPR013786">
    <property type="entry name" value="AcylCoA_DH/ox_N"/>
</dbReference>
<evidence type="ECO:0000259" key="8">
    <source>
        <dbReference type="Pfam" id="PF02770"/>
    </source>
</evidence>